<feature type="transmembrane region" description="Helical" evidence="10">
    <location>
        <begin position="21"/>
        <end position="40"/>
    </location>
</feature>
<keyword evidence="10" id="KW-0472">Membrane</keyword>
<name>A0A1F6N473_9BACT</name>
<evidence type="ECO:0000259" key="11">
    <source>
        <dbReference type="Pfam" id="PF00768"/>
    </source>
</evidence>
<evidence type="ECO:0000313" key="13">
    <source>
        <dbReference type="Proteomes" id="UP000177040"/>
    </source>
</evidence>
<dbReference type="Proteomes" id="UP000177040">
    <property type="component" value="Unassembled WGS sequence"/>
</dbReference>
<evidence type="ECO:0000313" key="12">
    <source>
        <dbReference type="EMBL" id="OGH78674.1"/>
    </source>
</evidence>
<sequence length="342" mass="38456">MINFLQNFEHRNNSERTRVRGFFLLVIFFLIIIFGFSVSVEQYITSQWLNFAERLAGKISVNNWWRIRPSLPVVLLPTPLRPIRRVDAQPLDPTAFTGRHIVVRDNTTGEMLFGKAAYEPWPIASITKLLSALVLLETPLDFSATTTAAIDAVYDNDIVANQTYLIKDLWGASLVASSNRAILSLVDASGFSRTEFVERLNQKATQLGLTNTHIAEPTGLDPKNTSTAADIALLIFEAFKKPMIRDFVILPEYRISTVDNRFAKTLKTTDWLVSGIIPKHGLNIRGGKTGSIPESDYNFAFQVTSSTSHVVDIVVLGAVTNDARFVEARELAKWVYRSYEWK</sequence>
<protein>
    <recommendedName>
        <fullName evidence="11">Peptidase S11 D-alanyl-D-alanine carboxypeptidase A N-terminal domain-containing protein</fullName>
    </recommendedName>
</protein>
<dbReference type="GO" id="GO:0008360">
    <property type="term" value="P:regulation of cell shape"/>
    <property type="evidence" value="ECO:0007669"/>
    <property type="project" value="UniProtKB-KW"/>
</dbReference>
<keyword evidence="6" id="KW-0961">Cell wall biogenesis/degradation</keyword>
<dbReference type="GO" id="GO:0071555">
    <property type="term" value="P:cell wall organization"/>
    <property type="evidence" value="ECO:0007669"/>
    <property type="project" value="UniProtKB-KW"/>
</dbReference>
<evidence type="ECO:0000256" key="5">
    <source>
        <dbReference type="ARBA" id="ARBA00022984"/>
    </source>
</evidence>
<reference evidence="12 13" key="1">
    <citation type="journal article" date="2016" name="Nat. Commun.">
        <title>Thousands of microbial genomes shed light on interconnected biogeochemical processes in an aquifer system.</title>
        <authorList>
            <person name="Anantharaman K."/>
            <person name="Brown C.T."/>
            <person name="Hug L.A."/>
            <person name="Sharon I."/>
            <person name="Castelle C.J."/>
            <person name="Probst A.J."/>
            <person name="Thomas B.C."/>
            <person name="Singh A."/>
            <person name="Wilkins M.J."/>
            <person name="Karaoz U."/>
            <person name="Brodie E.L."/>
            <person name="Williams K.H."/>
            <person name="Hubbard S.S."/>
            <person name="Banfield J.F."/>
        </authorList>
    </citation>
    <scope>NUCLEOTIDE SEQUENCE [LARGE SCALE GENOMIC DNA]</scope>
</reference>
<dbReference type="GO" id="GO:0006508">
    <property type="term" value="P:proteolysis"/>
    <property type="evidence" value="ECO:0007669"/>
    <property type="project" value="InterPro"/>
</dbReference>
<keyword evidence="4" id="KW-0133">Cell shape</keyword>
<dbReference type="EMBL" id="MFQH01000003">
    <property type="protein sequence ID" value="OGH78674.1"/>
    <property type="molecule type" value="Genomic_DNA"/>
</dbReference>
<evidence type="ECO:0000256" key="2">
    <source>
        <dbReference type="ARBA" id="ARBA00022729"/>
    </source>
</evidence>
<evidence type="ECO:0000256" key="9">
    <source>
        <dbReference type="RuleBase" id="RU004016"/>
    </source>
</evidence>
<feature type="active site" evidence="7">
    <location>
        <position position="125"/>
    </location>
</feature>
<dbReference type="InterPro" id="IPR012338">
    <property type="entry name" value="Beta-lactam/transpept-like"/>
</dbReference>
<evidence type="ECO:0000256" key="1">
    <source>
        <dbReference type="ARBA" id="ARBA00007164"/>
    </source>
</evidence>
<dbReference type="GO" id="GO:0009252">
    <property type="term" value="P:peptidoglycan biosynthetic process"/>
    <property type="evidence" value="ECO:0007669"/>
    <property type="project" value="UniProtKB-KW"/>
</dbReference>
<accession>A0A1F6N473</accession>
<comment type="similarity">
    <text evidence="1 9">Belongs to the peptidase S11 family.</text>
</comment>
<dbReference type="PANTHER" id="PTHR21581">
    <property type="entry name" value="D-ALANYL-D-ALANINE CARBOXYPEPTIDASE"/>
    <property type="match status" value="1"/>
</dbReference>
<dbReference type="PANTHER" id="PTHR21581:SF26">
    <property type="entry name" value="D-ALANYL-D-ALANINE ENDOPEPTIDASE"/>
    <property type="match status" value="1"/>
</dbReference>
<feature type="active site" evidence="7">
    <location>
        <position position="177"/>
    </location>
</feature>
<evidence type="ECO:0000256" key="8">
    <source>
        <dbReference type="PIRSR" id="PIRSR618044-2"/>
    </source>
</evidence>
<keyword evidence="3" id="KW-0378">Hydrolase</keyword>
<dbReference type="InterPro" id="IPR018044">
    <property type="entry name" value="Peptidase_S11"/>
</dbReference>
<feature type="domain" description="Peptidase S11 D-alanyl-D-alanine carboxypeptidase A N-terminal" evidence="11">
    <location>
        <begin position="95"/>
        <end position="318"/>
    </location>
</feature>
<gene>
    <name evidence="12" type="ORF">A2983_04200</name>
</gene>
<dbReference type="AlphaFoldDB" id="A0A1F6N473"/>
<feature type="binding site" evidence="8">
    <location>
        <position position="288"/>
    </location>
    <ligand>
        <name>substrate</name>
    </ligand>
</feature>
<dbReference type="InterPro" id="IPR001967">
    <property type="entry name" value="Peptidase_S11_N"/>
</dbReference>
<dbReference type="Pfam" id="PF00768">
    <property type="entry name" value="Peptidase_S11"/>
    <property type="match status" value="1"/>
</dbReference>
<dbReference type="PRINTS" id="PR00725">
    <property type="entry name" value="DADACBPTASE1"/>
</dbReference>
<dbReference type="GO" id="GO:0009002">
    <property type="term" value="F:serine-type D-Ala-D-Ala carboxypeptidase activity"/>
    <property type="evidence" value="ECO:0007669"/>
    <property type="project" value="InterPro"/>
</dbReference>
<keyword evidence="5" id="KW-0573">Peptidoglycan synthesis</keyword>
<proteinExistence type="inferred from homology"/>
<keyword evidence="2" id="KW-0732">Signal</keyword>
<dbReference type="SUPFAM" id="SSF56601">
    <property type="entry name" value="beta-lactamase/transpeptidase-like"/>
    <property type="match status" value="1"/>
</dbReference>
<evidence type="ECO:0000256" key="7">
    <source>
        <dbReference type="PIRSR" id="PIRSR618044-1"/>
    </source>
</evidence>
<comment type="caution">
    <text evidence="12">The sequence shown here is derived from an EMBL/GenBank/DDBJ whole genome shotgun (WGS) entry which is preliminary data.</text>
</comment>
<evidence type="ECO:0000256" key="4">
    <source>
        <dbReference type="ARBA" id="ARBA00022960"/>
    </source>
</evidence>
<evidence type="ECO:0000256" key="3">
    <source>
        <dbReference type="ARBA" id="ARBA00022801"/>
    </source>
</evidence>
<dbReference type="Gene3D" id="3.40.710.10">
    <property type="entry name" value="DD-peptidase/beta-lactamase superfamily"/>
    <property type="match status" value="1"/>
</dbReference>
<evidence type="ECO:0000256" key="10">
    <source>
        <dbReference type="SAM" id="Phobius"/>
    </source>
</evidence>
<keyword evidence="10" id="KW-0812">Transmembrane</keyword>
<evidence type="ECO:0000256" key="6">
    <source>
        <dbReference type="ARBA" id="ARBA00023316"/>
    </source>
</evidence>
<feature type="active site" description="Proton acceptor" evidence="7">
    <location>
        <position position="128"/>
    </location>
</feature>
<organism evidence="12 13">
    <name type="scientific">Candidatus Magasanikbacteria bacterium RIFCSPLOWO2_01_FULL_40_15</name>
    <dbReference type="NCBI Taxonomy" id="1798686"/>
    <lineage>
        <taxon>Bacteria</taxon>
        <taxon>Candidatus Magasanikiibacteriota</taxon>
    </lineage>
</organism>
<keyword evidence="10" id="KW-1133">Transmembrane helix</keyword>